<dbReference type="InterPro" id="IPR027417">
    <property type="entry name" value="P-loop_NTPase"/>
</dbReference>
<organism evidence="5 6">
    <name type="scientific">Sneathia sanguinegens</name>
    <dbReference type="NCBI Taxonomy" id="40543"/>
    <lineage>
        <taxon>Bacteria</taxon>
        <taxon>Fusobacteriati</taxon>
        <taxon>Fusobacteriota</taxon>
        <taxon>Fusobacteriia</taxon>
        <taxon>Fusobacteriales</taxon>
        <taxon>Leptotrichiaceae</taxon>
        <taxon>Sneathia</taxon>
    </lineage>
</organism>
<feature type="domain" description="ABC transporter" evidence="4">
    <location>
        <begin position="321"/>
        <end position="533"/>
    </location>
</feature>
<dbReference type="PANTHER" id="PTHR42855">
    <property type="entry name" value="ABC TRANSPORTER ATP-BINDING SUBUNIT"/>
    <property type="match status" value="1"/>
</dbReference>
<protein>
    <submittedName>
        <fullName evidence="5">ABC-F family ATP-binding cassette domain-containing protein</fullName>
    </submittedName>
</protein>
<dbReference type="Proteomes" id="UP001225134">
    <property type="component" value="Unassembled WGS sequence"/>
</dbReference>
<accession>A0ABT7HLR6</accession>
<proteinExistence type="predicted"/>
<dbReference type="Pfam" id="PF12848">
    <property type="entry name" value="ABC_tran_Xtn"/>
    <property type="match status" value="1"/>
</dbReference>
<reference evidence="5 6" key="1">
    <citation type="submission" date="2023-06" db="EMBL/GenBank/DDBJ databases">
        <title>Antibody response to the Sneathia vaginalis cytopathogenic toxin A during pregnancy.</title>
        <authorList>
            <person name="Mccoy Z.T."/>
            <person name="Serrano M.G."/>
            <person name="Spaine K."/>
            <person name="Edwards D.J."/>
            <person name="Buck G.A."/>
            <person name="Jefferson K."/>
        </authorList>
    </citation>
    <scope>NUCLEOTIDE SEQUENCE [LARGE SCALE GENOMIC DNA]</scope>
    <source>
        <strain evidence="5 6">CCUG 42621</strain>
    </source>
</reference>
<dbReference type="InterPro" id="IPR003593">
    <property type="entry name" value="AAA+_ATPase"/>
</dbReference>
<dbReference type="GO" id="GO:0005524">
    <property type="term" value="F:ATP binding"/>
    <property type="evidence" value="ECO:0007669"/>
    <property type="project" value="UniProtKB-KW"/>
</dbReference>
<sequence length="625" mass="72282">MALIQINNVSKAYLDKTILKDINFNIEKKDKIGLIGLNGVGKSSIIKMILGEEPVSQGSIFVDKNISIGYVSQIHNFSNNNSTVYEELDSVFLELHKIYNKISLINMKLETQPELKEELDELYNKFEAKDGYNIDYKINQVINGLALTELKDRTISSLSGGQKTRLSIAKLLLKEPDLLILDEPTNHLDLYSIEWLESFLKKYNKAFLLVSHDRLFLDAICNKIFEIENTKLRIYKGNFSDFVIQKEMIIKGEIKEFEKEQDRIKKLNEYIERNRAGRMAKQAKGRQKLLSHLLIRENPEVKQENMHLNFEIKNPSSNVVLRAKNLTKAFDSTPIFSNLNLDIYKGERIGIIGKNGCGKSTLLKIIAGLLKADSGEIQLASNVNLGFYEQNNENLYPKNTILQEINTSISYTIEDLRRMASAFLFKNDDLDKRIEDLSGGEKVRVSFIKLIQKQANFLVLDEPTNHLDIYSIEILEKALENYEGTLLIVSHNRHFLDTICNTIYVLDEKGLTKFKGNYEEYRKSLAQVETKYKDTTKKLDYFQKKEEQKKLNKLKKDIASLEEKIDSINLQKQEKQKSMFEPNISNNIEKLVEIQKEIENLDTEEEELLNKWQNYSDELEALNEI</sequence>
<evidence type="ECO:0000259" key="4">
    <source>
        <dbReference type="PROSITE" id="PS50893"/>
    </source>
</evidence>
<dbReference type="RefSeq" id="WP_285153517.1">
    <property type="nucleotide sequence ID" value="NZ_JASSPP010000013.1"/>
</dbReference>
<evidence type="ECO:0000256" key="2">
    <source>
        <dbReference type="ARBA" id="ARBA00022840"/>
    </source>
</evidence>
<dbReference type="Gene3D" id="3.40.50.300">
    <property type="entry name" value="P-loop containing nucleotide triphosphate hydrolases"/>
    <property type="match status" value="2"/>
</dbReference>
<feature type="domain" description="ABC transporter" evidence="4">
    <location>
        <begin position="4"/>
        <end position="254"/>
    </location>
</feature>
<keyword evidence="1" id="KW-0547">Nucleotide-binding</keyword>
<dbReference type="InterPro" id="IPR051309">
    <property type="entry name" value="ABCF_ATPase"/>
</dbReference>
<dbReference type="SUPFAM" id="SSF52540">
    <property type="entry name" value="P-loop containing nucleoside triphosphate hydrolases"/>
    <property type="match status" value="2"/>
</dbReference>
<evidence type="ECO:0000256" key="3">
    <source>
        <dbReference type="SAM" id="Coils"/>
    </source>
</evidence>
<dbReference type="InterPro" id="IPR003439">
    <property type="entry name" value="ABC_transporter-like_ATP-bd"/>
</dbReference>
<dbReference type="Pfam" id="PF00005">
    <property type="entry name" value="ABC_tran"/>
    <property type="match status" value="2"/>
</dbReference>
<feature type="coiled-coil region" evidence="3">
    <location>
        <begin position="511"/>
        <end position="625"/>
    </location>
</feature>
<dbReference type="PROSITE" id="PS00211">
    <property type="entry name" value="ABC_TRANSPORTER_1"/>
    <property type="match status" value="2"/>
</dbReference>
<evidence type="ECO:0000313" key="5">
    <source>
        <dbReference type="EMBL" id="MDK9581169.1"/>
    </source>
</evidence>
<comment type="caution">
    <text evidence="5">The sequence shown here is derived from an EMBL/GenBank/DDBJ whole genome shotgun (WGS) entry which is preliminary data.</text>
</comment>
<name>A0ABT7HLR6_9FUSO</name>
<dbReference type="SMART" id="SM00382">
    <property type="entry name" value="AAA"/>
    <property type="match status" value="2"/>
</dbReference>
<dbReference type="InterPro" id="IPR032781">
    <property type="entry name" value="ABC_tran_Xtn"/>
</dbReference>
<evidence type="ECO:0000313" key="6">
    <source>
        <dbReference type="Proteomes" id="UP001225134"/>
    </source>
</evidence>
<dbReference type="InterPro" id="IPR017871">
    <property type="entry name" value="ABC_transporter-like_CS"/>
</dbReference>
<keyword evidence="2 5" id="KW-0067">ATP-binding</keyword>
<keyword evidence="3" id="KW-0175">Coiled coil</keyword>
<gene>
    <name evidence="5" type="ORF">QQA45_06705</name>
</gene>
<dbReference type="PROSITE" id="PS50893">
    <property type="entry name" value="ABC_TRANSPORTER_2"/>
    <property type="match status" value="2"/>
</dbReference>
<dbReference type="EMBL" id="JASSPP010000013">
    <property type="protein sequence ID" value="MDK9581169.1"/>
    <property type="molecule type" value="Genomic_DNA"/>
</dbReference>
<evidence type="ECO:0000256" key="1">
    <source>
        <dbReference type="ARBA" id="ARBA00022741"/>
    </source>
</evidence>
<keyword evidence="6" id="KW-1185">Reference proteome</keyword>
<dbReference type="SUPFAM" id="SSF46966">
    <property type="entry name" value="Spectrin repeat"/>
    <property type="match status" value="1"/>
</dbReference>
<dbReference type="PANTHER" id="PTHR42855:SF2">
    <property type="entry name" value="DRUG RESISTANCE ABC TRANSPORTER,ATP-BINDING PROTEIN"/>
    <property type="match status" value="1"/>
</dbReference>
<dbReference type="CDD" id="cd03221">
    <property type="entry name" value="ABCF_EF-3"/>
    <property type="match status" value="2"/>
</dbReference>